<reference evidence="5" key="1">
    <citation type="submission" date="2022-11" db="UniProtKB">
        <authorList>
            <consortium name="WormBaseParasite"/>
        </authorList>
    </citation>
    <scope>IDENTIFICATION</scope>
</reference>
<dbReference type="AlphaFoldDB" id="A0A915JZT7"/>
<dbReference type="Pfam" id="PF14647">
    <property type="entry name" value="FAM91_N"/>
    <property type="match status" value="1"/>
</dbReference>
<dbReference type="Proteomes" id="UP000887565">
    <property type="component" value="Unplaced"/>
</dbReference>
<feature type="domain" description="FAM91 C-terminal" evidence="3">
    <location>
        <begin position="346"/>
        <end position="460"/>
    </location>
</feature>
<evidence type="ECO:0000256" key="1">
    <source>
        <dbReference type="ARBA" id="ARBA00010319"/>
    </source>
</evidence>
<evidence type="ECO:0000313" key="4">
    <source>
        <dbReference type="Proteomes" id="UP000887565"/>
    </source>
</evidence>
<keyword evidence="4" id="KW-1185">Reference proteome</keyword>
<sequence length="460" mass="53686">MNSEIEFAIRDNIPWPKLPRNVKQILGGSKAEYEKLIVEYSIKNQLRYRGNLIRFVKKVEELYYETLLRYSREHLMLYPYHLSDIIVKGLRITPFQYYITMIQDVMSQEKSYDSLPNFTAQDCFRLLAIGRNQYIDLMNQCRSIKKSFRKKPTRDILPSIPVDIPYEYWWLVQLGSVLEDDMKACSKQEKFIVDFLLDNGAKHVELYNKGLVYFDVPVTDDDFIFIPPLNDFVMNRISGDYFEKMLYKVFVSMDEHTSVKEDHDQRQFSRSSLTSLVDLTSSLIDFTPSSELNGDFLDTLQEIKSLDDSEPEELCLIIIELLRNCVLSCSYVVLDTKSIEILANNSKKIGFIFDSTLTAFLMMGNLSSVCQFNFESLKNHAVTLFEAGKLTDECLDDFISELRNINEFSEGEAQRYFEHASVLRESIEFLRQSCELDLIRCESLIGLDTFARVRLLKKNY</sequence>
<dbReference type="WBParaSite" id="nRc.2.0.1.t31569-RA">
    <property type="protein sequence ID" value="nRc.2.0.1.t31569-RA"/>
    <property type="gene ID" value="nRc.2.0.1.g31569"/>
</dbReference>
<dbReference type="InterPro" id="IPR039199">
    <property type="entry name" value="FAM91"/>
</dbReference>
<dbReference type="InterPro" id="IPR028091">
    <property type="entry name" value="FAM91_N_dom"/>
</dbReference>
<protein>
    <submittedName>
        <fullName evidence="5">Protein FAM91A1</fullName>
    </submittedName>
</protein>
<organism evidence="4 5">
    <name type="scientific">Romanomermis culicivorax</name>
    <name type="common">Nematode worm</name>
    <dbReference type="NCBI Taxonomy" id="13658"/>
    <lineage>
        <taxon>Eukaryota</taxon>
        <taxon>Metazoa</taxon>
        <taxon>Ecdysozoa</taxon>
        <taxon>Nematoda</taxon>
        <taxon>Enoplea</taxon>
        <taxon>Dorylaimia</taxon>
        <taxon>Mermithida</taxon>
        <taxon>Mermithoidea</taxon>
        <taxon>Mermithidae</taxon>
        <taxon>Romanomermis</taxon>
    </lineage>
</organism>
<dbReference type="InterPro" id="IPR028097">
    <property type="entry name" value="FAM91_C_dom"/>
</dbReference>
<dbReference type="PANTHER" id="PTHR28441:SF2">
    <property type="entry name" value="PROTEIN FAM91A1"/>
    <property type="match status" value="1"/>
</dbReference>
<dbReference type="Pfam" id="PF14648">
    <property type="entry name" value="FAM91_C"/>
    <property type="match status" value="1"/>
</dbReference>
<evidence type="ECO:0000259" key="3">
    <source>
        <dbReference type="Pfam" id="PF14648"/>
    </source>
</evidence>
<feature type="domain" description="FAM91 N-terminal" evidence="2">
    <location>
        <begin position="9"/>
        <end position="261"/>
    </location>
</feature>
<name>A0A915JZT7_ROMCU</name>
<evidence type="ECO:0000313" key="5">
    <source>
        <dbReference type="WBParaSite" id="nRc.2.0.1.t31569-RA"/>
    </source>
</evidence>
<dbReference type="PANTHER" id="PTHR28441">
    <property type="entry name" value="PROTEIN FAM91A1"/>
    <property type="match status" value="1"/>
</dbReference>
<proteinExistence type="inferred from homology"/>
<accession>A0A915JZT7</accession>
<evidence type="ECO:0000259" key="2">
    <source>
        <dbReference type="Pfam" id="PF14647"/>
    </source>
</evidence>
<dbReference type="OMA" id="LEMIMID"/>
<comment type="similarity">
    <text evidence="1">Belongs to the FAM91 family.</text>
</comment>